<dbReference type="Pfam" id="PF01588">
    <property type="entry name" value="tRNA_bind"/>
    <property type="match status" value="1"/>
</dbReference>
<evidence type="ECO:0000256" key="6">
    <source>
        <dbReference type="ARBA" id="ARBA00022598"/>
    </source>
</evidence>
<dbReference type="SUPFAM" id="SSF55681">
    <property type="entry name" value="Class II aaRS and biotin synthetases"/>
    <property type="match status" value="1"/>
</dbReference>
<dbReference type="InterPro" id="IPR009061">
    <property type="entry name" value="DNA-bd_dom_put_sf"/>
</dbReference>
<evidence type="ECO:0000259" key="18">
    <source>
        <dbReference type="PROSITE" id="PS50886"/>
    </source>
</evidence>
<dbReference type="GO" id="GO:0009328">
    <property type="term" value="C:phenylalanine-tRNA ligase complex"/>
    <property type="evidence" value="ECO:0007669"/>
    <property type="project" value="TreeGrafter"/>
</dbReference>
<evidence type="ECO:0000259" key="19">
    <source>
        <dbReference type="PROSITE" id="PS51447"/>
    </source>
</evidence>
<dbReference type="SUPFAM" id="SSF54991">
    <property type="entry name" value="Anticodon-binding domain of PheRS"/>
    <property type="match status" value="1"/>
</dbReference>
<keyword evidence="5 16" id="KW-0820">tRNA-binding</keyword>
<dbReference type="InterPro" id="IPR012340">
    <property type="entry name" value="NA-bd_OB-fold"/>
</dbReference>
<evidence type="ECO:0000313" key="22">
    <source>
        <dbReference type="Proteomes" id="UP000289726"/>
    </source>
</evidence>
<dbReference type="SUPFAM" id="SSF46955">
    <property type="entry name" value="Putative DNA-binding domain"/>
    <property type="match status" value="1"/>
</dbReference>
<dbReference type="Pfam" id="PF03147">
    <property type="entry name" value="FDX-ACB"/>
    <property type="match status" value="1"/>
</dbReference>
<accession>A0A4P6MDT2</accession>
<feature type="domain" description="FDX-ACB" evidence="19">
    <location>
        <begin position="730"/>
        <end position="822"/>
    </location>
</feature>
<dbReference type="EC" id="6.1.1.20" evidence="15"/>
<evidence type="ECO:0000256" key="5">
    <source>
        <dbReference type="ARBA" id="ARBA00022555"/>
    </source>
</evidence>
<dbReference type="InterPro" id="IPR002547">
    <property type="entry name" value="tRNA-bd_dom"/>
</dbReference>
<dbReference type="Proteomes" id="UP000289726">
    <property type="component" value="Chromosome"/>
</dbReference>
<dbReference type="Pfam" id="PF17759">
    <property type="entry name" value="tRNA_synthFbeta"/>
    <property type="match status" value="1"/>
</dbReference>
<evidence type="ECO:0000256" key="11">
    <source>
        <dbReference type="ARBA" id="ARBA00022884"/>
    </source>
</evidence>
<keyword evidence="13 15" id="KW-0030">Aminoacyl-tRNA synthetase</keyword>
<dbReference type="InterPro" id="IPR033714">
    <property type="entry name" value="tRNA_bind_bactPheRS"/>
</dbReference>
<dbReference type="SMART" id="SM00896">
    <property type="entry name" value="FDX-ACB"/>
    <property type="match status" value="1"/>
</dbReference>
<evidence type="ECO:0000256" key="13">
    <source>
        <dbReference type="ARBA" id="ARBA00023146"/>
    </source>
</evidence>
<feature type="domain" description="B5" evidence="20">
    <location>
        <begin position="430"/>
        <end position="513"/>
    </location>
</feature>
<dbReference type="InterPro" id="IPR045864">
    <property type="entry name" value="aa-tRNA-synth_II/BPL/LPL"/>
</dbReference>
<evidence type="ECO:0000256" key="12">
    <source>
        <dbReference type="ARBA" id="ARBA00022917"/>
    </source>
</evidence>
<dbReference type="Pfam" id="PF03483">
    <property type="entry name" value="B3_4"/>
    <property type="match status" value="1"/>
</dbReference>
<organism evidence="21 22">
    <name type="scientific">'Catharanthus roseus' aster yellows phytoplasma</name>
    <dbReference type="NCBI Taxonomy" id="1193712"/>
    <lineage>
        <taxon>Bacteria</taxon>
        <taxon>Bacillati</taxon>
        <taxon>Mycoplasmatota</taxon>
        <taxon>Mollicutes</taxon>
        <taxon>Acholeplasmatales</taxon>
        <taxon>Acholeplasmataceae</taxon>
        <taxon>Candidatus Phytoplasma</taxon>
        <taxon>16SrI (Aster yellows group)</taxon>
    </lineage>
</organism>
<dbReference type="PROSITE" id="PS51483">
    <property type="entry name" value="B5"/>
    <property type="match status" value="1"/>
</dbReference>
<dbReference type="Gene3D" id="3.30.56.10">
    <property type="match status" value="2"/>
</dbReference>
<dbReference type="GO" id="GO:0006432">
    <property type="term" value="P:phenylalanyl-tRNA aminoacylation"/>
    <property type="evidence" value="ECO:0007669"/>
    <property type="project" value="UniProtKB-UniRule"/>
</dbReference>
<keyword evidence="7 15" id="KW-0479">Metal-binding</keyword>
<dbReference type="InterPro" id="IPR045060">
    <property type="entry name" value="Phe-tRNA-ligase_IIc_bsu"/>
</dbReference>
<protein>
    <recommendedName>
        <fullName evidence="15">Phenylalanine--tRNA ligase beta subunit</fullName>
        <ecNumber evidence="15">6.1.1.20</ecNumber>
    </recommendedName>
    <alternativeName>
        <fullName evidence="15">Phenylalanyl-tRNA synthetase beta subunit</fullName>
        <shortName evidence="15">PheRS</shortName>
    </alternativeName>
</protein>
<comment type="subunit">
    <text evidence="3 15">Tetramer of two alpha and two beta subunits.</text>
</comment>
<evidence type="ECO:0000256" key="2">
    <source>
        <dbReference type="ARBA" id="ARBA00008653"/>
    </source>
</evidence>
<dbReference type="PROSITE" id="PS50886">
    <property type="entry name" value="TRBD"/>
    <property type="match status" value="1"/>
</dbReference>
<feature type="binding site" evidence="15">
    <location>
        <position position="491"/>
    </location>
    <ligand>
        <name>Mg(2+)</name>
        <dbReference type="ChEBI" id="CHEBI:18420"/>
        <note>shared with alpha subunit</note>
    </ligand>
</feature>
<reference evidence="21 22" key="1">
    <citation type="submission" date="2019-02" db="EMBL/GenBank/DDBJ databases">
        <title>Draft Genome Sequence of Maize Bushy Stunt-like Phytoplasma group 16SrI-B (Aster yellows) in South Africa.</title>
        <authorList>
            <person name="Coetzee B."/>
            <person name="Douglas-Smit N."/>
            <person name="Maree H.J."/>
            <person name="Burger J.T."/>
            <person name="Kruger K."/>
            <person name="Pietersen G."/>
        </authorList>
    </citation>
    <scope>NUCLEOTIDE SEQUENCE [LARGE SCALE GENOMIC DNA]</scope>
    <source>
        <strain evidence="21 22">De Villa</strain>
    </source>
</reference>
<dbReference type="InterPro" id="IPR041616">
    <property type="entry name" value="PheRS_beta_core"/>
</dbReference>
<evidence type="ECO:0000256" key="16">
    <source>
        <dbReference type="PROSITE-ProRule" id="PRU00209"/>
    </source>
</evidence>
<dbReference type="RefSeq" id="WP_130427474.1">
    <property type="nucleotide sequence ID" value="NZ_CP035949.1"/>
</dbReference>
<feature type="binding site" evidence="15">
    <location>
        <position position="501"/>
    </location>
    <ligand>
        <name>Mg(2+)</name>
        <dbReference type="ChEBI" id="CHEBI:18420"/>
        <note>shared with alpha subunit</note>
    </ligand>
</feature>
<dbReference type="InterPro" id="IPR020825">
    <property type="entry name" value="Phe-tRNA_synthase-like_B3/B4"/>
</dbReference>
<evidence type="ECO:0000313" key="21">
    <source>
        <dbReference type="EMBL" id="QBF23755.1"/>
    </source>
</evidence>
<feature type="domain" description="TRNA-binding" evidence="18">
    <location>
        <begin position="37"/>
        <end position="155"/>
    </location>
</feature>
<evidence type="ECO:0000256" key="3">
    <source>
        <dbReference type="ARBA" id="ARBA00011209"/>
    </source>
</evidence>
<proteinExistence type="inferred from homology"/>
<keyword evidence="9 15" id="KW-0067">ATP-binding</keyword>
<keyword evidence="22" id="KW-1185">Reference proteome</keyword>
<evidence type="ECO:0000256" key="1">
    <source>
        <dbReference type="ARBA" id="ARBA00004496"/>
    </source>
</evidence>
<keyword evidence="11 16" id="KW-0694">RNA-binding</keyword>
<evidence type="ECO:0000256" key="14">
    <source>
        <dbReference type="ARBA" id="ARBA00049255"/>
    </source>
</evidence>
<dbReference type="InterPro" id="IPR005146">
    <property type="entry name" value="B3/B4_tRNA-bd"/>
</dbReference>
<dbReference type="AlphaFoldDB" id="A0A4P6MDT2"/>
<dbReference type="InterPro" id="IPR004532">
    <property type="entry name" value="Phe-tRNA-ligase_IIc_bsu_bact"/>
</dbReference>
<name>A0A4P6MDT2_9MOLU</name>
<dbReference type="Gene3D" id="3.50.40.10">
    <property type="entry name" value="Phenylalanyl-trna Synthetase, Chain B, domain 3"/>
    <property type="match status" value="1"/>
</dbReference>
<evidence type="ECO:0000259" key="20">
    <source>
        <dbReference type="PROSITE" id="PS51483"/>
    </source>
</evidence>
<evidence type="ECO:0000256" key="8">
    <source>
        <dbReference type="ARBA" id="ARBA00022741"/>
    </source>
</evidence>
<comment type="cofactor">
    <cofactor evidence="15">
        <name>Mg(2+)</name>
        <dbReference type="ChEBI" id="CHEBI:18420"/>
    </cofactor>
    <text evidence="15">Binds 2 magnesium ions per tetramer.</text>
</comment>
<dbReference type="SUPFAM" id="SSF56037">
    <property type="entry name" value="PheT/TilS domain"/>
    <property type="match status" value="1"/>
</dbReference>
<dbReference type="CDD" id="cd02796">
    <property type="entry name" value="tRNA_bind_bactPheRS"/>
    <property type="match status" value="1"/>
</dbReference>
<dbReference type="PROSITE" id="PS51447">
    <property type="entry name" value="FDX_ACB"/>
    <property type="match status" value="1"/>
</dbReference>
<evidence type="ECO:0000256" key="10">
    <source>
        <dbReference type="ARBA" id="ARBA00022842"/>
    </source>
</evidence>
<evidence type="ECO:0000256" key="9">
    <source>
        <dbReference type="ARBA" id="ARBA00022840"/>
    </source>
</evidence>
<dbReference type="InterPro" id="IPR036690">
    <property type="entry name" value="Fdx_antiC-bd_sf"/>
</dbReference>
<dbReference type="SMART" id="SM00874">
    <property type="entry name" value="B5"/>
    <property type="match status" value="1"/>
</dbReference>
<keyword evidence="8 15" id="KW-0547">Nucleotide-binding</keyword>
<evidence type="ECO:0000256" key="15">
    <source>
        <dbReference type="HAMAP-Rule" id="MF_00283"/>
    </source>
</evidence>
<dbReference type="Gene3D" id="2.40.50.140">
    <property type="entry name" value="Nucleic acid-binding proteins"/>
    <property type="match status" value="1"/>
</dbReference>
<dbReference type="InterPro" id="IPR005147">
    <property type="entry name" value="tRNA_synthase_B5-dom"/>
</dbReference>
<feature type="binding site" evidence="15">
    <location>
        <position position="497"/>
    </location>
    <ligand>
        <name>Mg(2+)</name>
        <dbReference type="ChEBI" id="CHEBI:18420"/>
        <note>shared with alpha subunit</note>
    </ligand>
</feature>
<dbReference type="GO" id="GO:0000049">
    <property type="term" value="F:tRNA binding"/>
    <property type="evidence" value="ECO:0007669"/>
    <property type="project" value="UniProtKB-UniRule"/>
</dbReference>
<dbReference type="SMART" id="SM00873">
    <property type="entry name" value="B3_4"/>
    <property type="match status" value="1"/>
</dbReference>
<keyword evidence="6 15" id="KW-0436">Ligase</keyword>
<gene>
    <name evidence="15" type="primary">pheT</name>
    <name evidence="21" type="ORF">EXT02_00785</name>
</gene>
<dbReference type="InterPro" id="IPR005121">
    <property type="entry name" value="Fdx_antiC-bd"/>
</dbReference>
<dbReference type="PANTHER" id="PTHR10947:SF0">
    <property type="entry name" value="PHENYLALANINE--TRNA LIGASE BETA SUBUNIT"/>
    <property type="match status" value="1"/>
</dbReference>
<keyword evidence="12 15" id="KW-0648">Protein biosynthesis</keyword>
<dbReference type="Gene3D" id="3.30.930.10">
    <property type="entry name" value="Bira Bifunctional Protein, Domain 2"/>
    <property type="match status" value="1"/>
</dbReference>
<dbReference type="GO" id="GO:0000287">
    <property type="term" value="F:magnesium ion binding"/>
    <property type="evidence" value="ECO:0007669"/>
    <property type="project" value="UniProtKB-UniRule"/>
</dbReference>
<dbReference type="PANTHER" id="PTHR10947">
    <property type="entry name" value="PHENYLALANYL-TRNA SYNTHETASE BETA CHAIN AND LEUCINE-RICH REPEAT-CONTAINING PROTEIN 47"/>
    <property type="match status" value="1"/>
</dbReference>
<dbReference type="EMBL" id="CP035949">
    <property type="protein sequence ID" value="QBF23755.1"/>
    <property type="molecule type" value="Genomic_DNA"/>
</dbReference>
<dbReference type="Gene3D" id="3.30.70.380">
    <property type="entry name" value="Ferrodoxin-fold anticodon-binding domain"/>
    <property type="match status" value="1"/>
</dbReference>
<keyword evidence="4 15" id="KW-0963">Cytoplasm</keyword>
<dbReference type="NCBIfam" id="TIGR00472">
    <property type="entry name" value="pheT_bact"/>
    <property type="match status" value="1"/>
</dbReference>
<comment type="catalytic activity">
    <reaction evidence="14 15">
        <text>tRNA(Phe) + L-phenylalanine + ATP = L-phenylalanyl-tRNA(Phe) + AMP + diphosphate + H(+)</text>
        <dbReference type="Rhea" id="RHEA:19413"/>
        <dbReference type="Rhea" id="RHEA-COMP:9668"/>
        <dbReference type="Rhea" id="RHEA-COMP:9699"/>
        <dbReference type="ChEBI" id="CHEBI:15378"/>
        <dbReference type="ChEBI" id="CHEBI:30616"/>
        <dbReference type="ChEBI" id="CHEBI:33019"/>
        <dbReference type="ChEBI" id="CHEBI:58095"/>
        <dbReference type="ChEBI" id="CHEBI:78442"/>
        <dbReference type="ChEBI" id="CHEBI:78531"/>
        <dbReference type="ChEBI" id="CHEBI:456215"/>
        <dbReference type="EC" id="6.1.1.20"/>
    </reaction>
</comment>
<feature type="region of interest" description="Disordered" evidence="17">
    <location>
        <begin position="193"/>
        <end position="221"/>
    </location>
</feature>
<dbReference type="HAMAP" id="MF_00283">
    <property type="entry name" value="Phe_tRNA_synth_beta1"/>
    <property type="match status" value="1"/>
</dbReference>
<evidence type="ECO:0000256" key="4">
    <source>
        <dbReference type="ARBA" id="ARBA00022490"/>
    </source>
</evidence>
<dbReference type="CDD" id="cd00769">
    <property type="entry name" value="PheRS_beta_core"/>
    <property type="match status" value="1"/>
</dbReference>
<dbReference type="SUPFAM" id="SSF50249">
    <property type="entry name" value="Nucleic acid-binding proteins"/>
    <property type="match status" value="1"/>
</dbReference>
<dbReference type="Pfam" id="PF03484">
    <property type="entry name" value="B5"/>
    <property type="match status" value="1"/>
</dbReference>
<dbReference type="GO" id="GO:0004826">
    <property type="term" value="F:phenylalanine-tRNA ligase activity"/>
    <property type="evidence" value="ECO:0007669"/>
    <property type="project" value="UniProtKB-UniRule"/>
</dbReference>
<evidence type="ECO:0000256" key="17">
    <source>
        <dbReference type="SAM" id="MobiDB-lite"/>
    </source>
</evidence>
<comment type="similarity">
    <text evidence="2 15">Belongs to the phenylalanyl-tRNA synthetase beta subunit family. Type 1 subfamily.</text>
</comment>
<evidence type="ECO:0000256" key="7">
    <source>
        <dbReference type="ARBA" id="ARBA00022723"/>
    </source>
</evidence>
<sequence length="822" mass="93183">MKIIENILKNHFSQPLSQNISALTNNYITEVQNFFPLSKNTNLVVGQILNFQKIKGSQKLNLVEVNTGTKVVKIVCGASNLQNGKKVIVASEGSFLEGINATLKNKKIYGVFSEGMLCALEELGISTKFLTPQEQEGIYLFDDPNDQIALGSNALIPLGLDCFILELGLTPNRGDLLSHLGFAKDLKAVLSSQSSNNNQETKATNYKTKNSEDQTTPKTLPQLNPDFFANLPQSPLKVQIENDSCYEYNACILENIKIKPSPLWLRNVLLQSGINPINNVVDITNLILIEYGIPLHAFDSENIKQIKVRKALPQENITTLNQNDFVLDENDLVITDGKKAIALAGIVGLLESSIKPTTTKIILEAAYFSPQTIAQTCQKLKTKTESSLRFERGIDQSLIPLAFQKACQLLVTLADAKITYQPVITKQKNRTNPTISLNLDFVTRKIGVSLCPTQIKNWLLNLDYQIHTSKHLGPQNKNEQLNLQAPLRRYDVKIKEDIISDLTRLYGCHKLPPQTIQIPTQGKLTLKQKNIRELRKLLVNLGFYETITYSLISSEMFEAFTPQKPFIKIMNPLSQDKMILRQSLLSSLVEVLSYQHKRQTFDTAFFEIGKTYFPNQETLSLAFALSGHFLNSLWHKQDVSSSFFVTKGILEKISAFLGITLTYQKTQQHSNFHPGMQADLLFNNQIIGVIGKTHPQLNTKYHLKESFLCELFLTDEILNTTKTFTFQPIPKFPTVIRDLAFLVDTKYSFYQIEQTIKQTTPFDLIKCELFDVYQIPTTKEKHSLALRLFFNNLDKNLEKQDVEHCMEKITSNLIKHFHIEIR</sequence>
<comment type="caution">
    <text evidence="15">Lacks conserved residue(s) required for the propagation of feature annotation.</text>
</comment>
<comment type="subcellular location">
    <subcellularLocation>
        <location evidence="1 15">Cytoplasm</location>
    </subcellularLocation>
</comment>
<keyword evidence="10 15" id="KW-0460">Magnesium</keyword>
<dbReference type="GO" id="GO:0005524">
    <property type="term" value="F:ATP binding"/>
    <property type="evidence" value="ECO:0007669"/>
    <property type="project" value="UniProtKB-UniRule"/>
</dbReference>